<dbReference type="RefSeq" id="WP_099520507.1">
    <property type="nucleotide sequence ID" value="NZ_CP016808.1"/>
</dbReference>
<dbReference type="GO" id="GO:0008270">
    <property type="term" value="F:zinc ion binding"/>
    <property type="evidence" value="ECO:0007669"/>
    <property type="project" value="InterPro"/>
</dbReference>
<feature type="domain" description="Extradiol ring-cleavage dioxygenase class III enzyme subunit B" evidence="6">
    <location>
        <begin position="21"/>
        <end position="246"/>
    </location>
</feature>
<dbReference type="Gene3D" id="3.40.830.10">
    <property type="entry name" value="LigB-like"/>
    <property type="match status" value="1"/>
</dbReference>
<evidence type="ECO:0000256" key="1">
    <source>
        <dbReference type="ARBA" id="ARBA00001947"/>
    </source>
</evidence>
<evidence type="ECO:0000256" key="4">
    <source>
        <dbReference type="ARBA" id="ARBA00022833"/>
    </source>
</evidence>
<dbReference type="PIRSF" id="PIRSF006157">
    <property type="entry name" value="Doxgns_DODA"/>
    <property type="match status" value="1"/>
</dbReference>
<evidence type="ECO:0000256" key="5">
    <source>
        <dbReference type="ARBA" id="ARBA00023002"/>
    </source>
</evidence>
<keyword evidence="3" id="KW-0479">Metal-binding</keyword>
<comment type="similarity">
    <text evidence="2">Belongs to the DODA-type extradiol aromatic ring-opening dioxygenase family.</text>
</comment>
<comment type="cofactor">
    <cofactor evidence="1">
        <name>Zn(2+)</name>
        <dbReference type="ChEBI" id="CHEBI:29105"/>
    </cofactor>
</comment>
<reference evidence="7" key="1">
    <citation type="submission" date="2016-08" db="EMBL/GenBank/DDBJ databases">
        <title>Complete Genome Seqeunce of Paenibacillus sp. BIHB 4019 from tea rhizoplane.</title>
        <authorList>
            <person name="Thakur R."/>
            <person name="Swarnkar M.K."/>
            <person name="Gulati A."/>
        </authorList>
    </citation>
    <scope>NUCLEOTIDE SEQUENCE [LARGE SCALE GENOMIC DNA]</scope>
    <source>
        <strain evidence="7">BIHB4019</strain>
    </source>
</reference>
<name>A0A1B2DP48_9BACL</name>
<organism evidence="7">
    <name type="scientific">Paenibacillus sp. BIHB 4019</name>
    <dbReference type="NCBI Taxonomy" id="1870819"/>
    <lineage>
        <taxon>Bacteria</taxon>
        <taxon>Bacillati</taxon>
        <taxon>Bacillota</taxon>
        <taxon>Bacilli</taxon>
        <taxon>Bacillales</taxon>
        <taxon>Paenibacillaceae</taxon>
        <taxon>Paenibacillus</taxon>
    </lineage>
</organism>
<evidence type="ECO:0000259" key="6">
    <source>
        <dbReference type="Pfam" id="PF02900"/>
    </source>
</evidence>
<dbReference type="InterPro" id="IPR004183">
    <property type="entry name" value="Xdiol_dOase_suB"/>
</dbReference>
<keyword evidence="4" id="KW-0862">Zinc</keyword>
<evidence type="ECO:0000313" key="7">
    <source>
        <dbReference type="EMBL" id="ANY69474.1"/>
    </source>
</evidence>
<dbReference type="SUPFAM" id="SSF53213">
    <property type="entry name" value="LigB-like"/>
    <property type="match status" value="1"/>
</dbReference>
<dbReference type="AlphaFoldDB" id="A0A1B2DP48"/>
<evidence type="ECO:0000256" key="3">
    <source>
        <dbReference type="ARBA" id="ARBA00022723"/>
    </source>
</evidence>
<keyword evidence="5" id="KW-0560">Oxidoreductase</keyword>
<keyword evidence="7" id="KW-0223">Dioxygenase</keyword>
<dbReference type="CDD" id="cd07363">
    <property type="entry name" value="45_DOPA_Dioxygenase"/>
    <property type="match status" value="1"/>
</dbReference>
<dbReference type="PANTHER" id="PTHR30096">
    <property type="entry name" value="4,5-DOPA DIOXYGENASE EXTRADIOL-LIKE PROTEIN"/>
    <property type="match status" value="1"/>
</dbReference>
<dbReference type="InterPro" id="IPR014436">
    <property type="entry name" value="Extradiol_dOase_DODA"/>
</dbReference>
<dbReference type="GO" id="GO:0016702">
    <property type="term" value="F:oxidoreductase activity, acting on single donors with incorporation of molecular oxygen, incorporation of two atoms of oxygen"/>
    <property type="evidence" value="ECO:0007669"/>
    <property type="project" value="UniProtKB-ARBA"/>
</dbReference>
<gene>
    <name evidence="7" type="ORF">BBD42_25555</name>
</gene>
<evidence type="ECO:0000256" key="2">
    <source>
        <dbReference type="ARBA" id="ARBA00007581"/>
    </source>
</evidence>
<dbReference type="Pfam" id="PF02900">
    <property type="entry name" value="LigB"/>
    <property type="match status" value="1"/>
</dbReference>
<dbReference type="EMBL" id="CP016808">
    <property type="protein sequence ID" value="ANY69474.1"/>
    <property type="molecule type" value="Genomic_DNA"/>
</dbReference>
<proteinExistence type="inferred from homology"/>
<sequence length="255" mass="28808">MLPSLFICHGSPLSAMAESDYTRFLSDIGKKYKPQAIVLFSAHWEERHTTISFAEGTLNTIYDFYGFPDELYQLTYPAPGSPELAAELEERFKRSGITVDRDDERGLDHGSWIFLRYMYPEANIPIVTISVNPFLSAKEQLQIGEALKGLGEENILVIGSGTTVHNFNEIKMNQAHPEAWAVEFDDWIADKIVQRDIAAFLQYETLAPHAKRAVPRAEHFVPILHALGSSSGVKQPKVIYRGYEMGTFSQICFEM</sequence>
<accession>A0A1B2DP48</accession>
<dbReference type="PANTHER" id="PTHR30096:SF0">
    <property type="entry name" value="4,5-DOPA DIOXYGENASE EXTRADIOL-LIKE PROTEIN"/>
    <property type="match status" value="1"/>
</dbReference>
<dbReference type="GO" id="GO:0008198">
    <property type="term" value="F:ferrous iron binding"/>
    <property type="evidence" value="ECO:0007669"/>
    <property type="project" value="InterPro"/>
</dbReference>
<protein>
    <submittedName>
        <fullName evidence="7">Dioxygenase</fullName>
    </submittedName>
</protein>